<evidence type="ECO:0000313" key="1">
    <source>
        <dbReference type="EMBL" id="THG96565.1"/>
    </source>
</evidence>
<protein>
    <submittedName>
        <fullName evidence="1">Uncharacterized protein</fullName>
    </submittedName>
</protein>
<dbReference type="EMBL" id="SGPJ01000226">
    <property type="protein sequence ID" value="THG96565.1"/>
    <property type="molecule type" value="Genomic_DNA"/>
</dbReference>
<gene>
    <name evidence="1" type="ORF">EW026_g5297</name>
</gene>
<reference evidence="1 2" key="1">
    <citation type="submission" date="2019-02" db="EMBL/GenBank/DDBJ databases">
        <title>Genome sequencing of the rare red list fungi Phlebia centrifuga.</title>
        <authorList>
            <person name="Buettner E."/>
            <person name="Kellner H."/>
        </authorList>
    </citation>
    <scope>NUCLEOTIDE SEQUENCE [LARGE SCALE GENOMIC DNA]</scope>
    <source>
        <strain evidence="1 2">DSM 108282</strain>
    </source>
</reference>
<name>A0A4S4KEK8_9APHY</name>
<dbReference type="Proteomes" id="UP000309038">
    <property type="component" value="Unassembled WGS sequence"/>
</dbReference>
<proteinExistence type="predicted"/>
<dbReference type="AlphaFoldDB" id="A0A4S4KEK8"/>
<organism evidence="1 2">
    <name type="scientific">Hermanssonia centrifuga</name>
    <dbReference type="NCBI Taxonomy" id="98765"/>
    <lineage>
        <taxon>Eukaryota</taxon>
        <taxon>Fungi</taxon>
        <taxon>Dikarya</taxon>
        <taxon>Basidiomycota</taxon>
        <taxon>Agaricomycotina</taxon>
        <taxon>Agaricomycetes</taxon>
        <taxon>Polyporales</taxon>
        <taxon>Meruliaceae</taxon>
        <taxon>Hermanssonia</taxon>
    </lineage>
</organism>
<comment type="caution">
    <text evidence="1">The sequence shown here is derived from an EMBL/GenBank/DDBJ whole genome shotgun (WGS) entry which is preliminary data.</text>
</comment>
<evidence type="ECO:0000313" key="2">
    <source>
        <dbReference type="Proteomes" id="UP000309038"/>
    </source>
</evidence>
<sequence length="252" mass="28832">MFSLPQIPDDRKRKERDDAKYVGDTPVISVSEDNETLEPLPRFCYPGHDPELDKGELLYAVLEAARKYDMEEIAEKVSTQFVKYAEKYPFRLFALASSRCWTEEVKMAAKASLLYPVQTKYLEELDKVTVGDFFRLQDHHLRCSTAACSPIESPVGATYSLSLTWLDAHHWVWFTCPHTLSQQVRIGTGNLFASKWWVDGVRTMLNELRIRPRGATVTHPKIISGMALMAMDMCSCSDSIYEHLTSFTELFC</sequence>
<keyword evidence="2" id="KW-1185">Reference proteome</keyword>
<accession>A0A4S4KEK8</accession>